<dbReference type="EMBL" id="VFRQ01000005">
    <property type="protein sequence ID" value="TPE43993.1"/>
    <property type="molecule type" value="Genomic_DNA"/>
</dbReference>
<evidence type="ECO:0000313" key="2">
    <source>
        <dbReference type="Proteomes" id="UP000316727"/>
    </source>
</evidence>
<evidence type="ECO:0000313" key="1">
    <source>
        <dbReference type="EMBL" id="TPE43993.1"/>
    </source>
</evidence>
<dbReference type="RefSeq" id="WP_140621616.1">
    <property type="nucleotide sequence ID" value="NZ_VFRQ01000005.1"/>
</dbReference>
<dbReference type="AlphaFoldDB" id="A0A501W1Y6"/>
<organism evidence="1 2">
    <name type="scientific">Pontibacter mangrovi</name>
    <dbReference type="NCBI Taxonomy" id="2589816"/>
    <lineage>
        <taxon>Bacteria</taxon>
        <taxon>Pseudomonadati</taxon>
        <taxon>Bacteroidota</taxon>
        <taxon>Cytophagia</taxon>
        <taxon>Cytophagales</taxon>
        <taxon>Hymenobacteraceae</taxon>
        <taxon>Pontibacter</taxon>
    </lineage>
</organism>
<comment type="caution">
    <text evidence="1">The sequence shown here is derived from an EMBL/GenBank/DDBJ whole genome shotgun (WGS) entry which is preliminary data.</text>
</comment>
<keyword evidence="2" id="KW-1185">Reference proteome</keyword>
<protein>
    <submittedName>
        <fullName evidence="1">Uncharacterized protein</fullName>
    </submittedName>
</protein>
<proteinExistence type="predicted"/>
<gene>
    <name evidence="1" type="ORF">FJM65_11245</name>
</gene>
<dbReference type="Proteomes" id="UP000316727">
    <property type="component" value="Unassembled WGS sequence"/>
</dbReference>
<sequence length="84" mass="10169">MVPKLPDFLKDRGVNVEKLSVALYDYIYQAKQEKLDVYKEQELAVEESQFFFHLLTGLYFRDAFRWRMQQPDDTEEEEDPDEDE</sequence>
<reference evidence="1 2" key="1">
    <citation type="submission" date="2019-06" db="EMBL/GenBank/DDBJ databases">
        <title>A novel bacterium of genus Pontibacter, isolated from marine sediment.</title>
        <authorList>
            <person name="Huang H."/>
            <person name="Mo K."/>
            <person name="Hu Y."/>
        </authorList>
    </citation>
    <scope>NUCLEOTIDE SEQUENCE [LARGE SCALE GENOMIC DNA]</scope>
    <source>
        <strain evidence="1 2">HB172049</strain>
    </source>
</reference>
<accession>A0A501W1Y6</accession>
<name>A0A501W1Y6_9BACT</name>